<evidence type="ECO:0000256" key="1">
    <source>
        <dbReference type="SAM" id="Phobius"/>
    </source>
</evidence>
<keyword evidence="1" id="KW-0472">Membrane</keyword>
<feature type="transmembrane region" description="Helical" evidence="1">
    <location>
        <begin position="51"/>
        <end position="69"/>
    </location>
</feature>
<dbReference type="RefSeq" id="WP_179910053.1">
    <property type="nucleotide sequence ID" value="NZ_CP058910.1"/>
</dbReference>
<feature type="transmembrane region" description="Helical" evidence="1">
    <location>
        <begin position="76"/>
        <end position="95"/>
    </location>
</feature>
<dbReference type="AlphaFoldDB" id="A0A7D5T3G4"/>
<accession>A0A7D5T3G4</accession>
<name>A0A7D5T3G4_9EURY</name>
<reference evidence="2 3" key="1">
    <citation type="submission" date="2020-07" db="EMBL/GenBank/DDBJ databases">
        <title>Halosimplex pelagicum sp. nov. and Halosimplex rubrum sp. nov., isolated from salted brown alga Laminaria, and emended description of the genus Halosimplex.</title>
        <authorList>
            <person name="Cui H."/>
        </authorList>
    </citation>
    <scope>NUCLEOTIDE SEQUENCE [LARGE SCALE GENOMIC DNA]</scope>
    <source>
        <strain evidence="2 3">R27</strain>
    </source>
</reference>
<protein>
    <submittedName>
        <fullName evidence="2">Uncharacterized protein</fullName>
    </submittedName>
</protein>
<dbReference type="GeneID" id="56076552"/>
<organism evidence="2 3">
    <name type="scientific">Halosimplex rubrum</name>
    <dbReference type="NCBI Taxonomy" id="869889"/>
    <lineage>
        <taxon>Archaea</taxon>
        <taxon>Methanobacteriati</taxon>
        <taxon>Methanobacteriota</taxon>
        <taxon>Stenosarchaea group</taxon>
        <taxon>Halobacteria</taxon>
        <taxon>Halobacteriales</taxon>
        <taxon>Haloarculaceae</taxon>
        <taxon>Halosimplex</taxon>
    </lineage>
</organism>
<keyword evidence="3" id="KW-1185">Reference proteome</keyword>
<dbReference type="Proteomes" id="UP000509667">
    <property type="component" value="Chromosome"/>
</dbReference>
<keyword evidence="1" id="KW-0812">Transmembrane</keyword>
<feature type="transmembrane region" description="Helical" evidence="1">
    <location>
        <begin position="101"/>
        <end position="123"/>
    </location>
</feature>
<evidence type="ECO:0000313" key="2">
    <source>
        <dbReference type="EMBL" id="QLH76109.1"/>
    </source>
</evidence>
<gene>
    <name evidence="2" type="ORF">HZS55_01775</name>
</gene>
<dbReference type="KEGG" id="hrr:HZS55_01775"/>
<evidence type="ECO:0000313" key="3">
    <source>
        <dbReference type="Proteomes" id="UP000509667"/>
    </source>
</evidence>
<dbReference type="EMBL" id="CP058910">
    <property type="protein sequence ID" value="QLH76109.1"/>
    <property type="molecule type" value="Genomic_DNA"/>
</dbReference>
<dbReference type="OrthoDB" id="382740at2157"/>
<proteinExistence type="predicted"/>
<keyword evidence="1" id="KW-1133">Transmembrane helix</keyword>
<sequence>MPPAEELWSQHERWSTRPALLLALGVVLAVAFARAQWIDPRLAHVGVRPVLKWALAVGAACLALVWAVAPPRVRAAAALVGGICGSAVTVVGVVFDPYTATTAGYAVSVGTLSILSAGVLETVRRFDWDRSR</sequence>